<evidence type="ECO:0008006" key="3">
    <source>
        <dbReference type="Google" id="ProtNLM"/>
    </source>
</evidence>
<dbReference type="InterPro" id="IPR004926">
    <property type="entry name" value="LEA_3a"/>
</dbReference>
<accession>A0AA88VPR8</accession>
<evidence type="ECO:0000313" key="1">
    <source>
        <dbReference type="EMBL" id="KAK3013046.1"/>
    </source>
</evidence>
<keyword evidence="2" id="KW-1185">Reference proteome</keyword>
<dbReference type="AlphaFoldDB" id="A0AA88VPR8"/>
<dbReference type="EMBL" id="JAVXUP010001328">
    <property type="protein sequence ID" value="KAK3013046.1"/>
    <property type="molecule type" value="Genomic_DNA"/>
</dbReference>
<dbReference type="PANTHER" id="PTHR33509">
    <property type="entry name" value="LATE EMBRYOGENIS ABUNDANT PROTEIN 2-RELATED"/>
    <property type="match status" value="1"/>
</dbReference>
<name>A0AA88VPR8_9ASTE</name>
<comment type="caution">
    <text evidence="1">The sequence shown here is derived from an EMBL/GenBank/DDBJ whole genome shotgun (WGS) entry which is preliminary data.</text>
</comment>
<dbReference type="PANTHER" id="PTHR33509:SF21">
    <property type="entry name" value="OS02G0564600 PROTEIN"/>
    <property type="match status" value="1"/>
</dbReference>
<dbReference type="Proteomes" id="UP001188597">
    <property type="component" value="Unassembled WGS sequence"/>
</dbReference>
<gene>
    <name evidence="1" type="ORF">RJ639_008247</name>
</gene>
<dbReference type="Pfam" id="PF03242">
    <property type="entry name" value="LEA_3a"/>
    <property type="match status" value="1"/>
</dbReference>
<protein>
    <recommendedName>
        <fullName evidence="3">Late embryogenesis abundant protein</fullName>
    </recommendedName>
</protein>
<proteinExistence type="predicted"/>
<evidence type="ECO:0000313" key="2">
    <source>
        <dbReference type="Proteomes" id="UP001188597"/>
    </source>
</evidence>
<sequence>MAKVSVNSFLLLSRRAYTVAAENLSAASAIRKAAESSKEVAGEVFWMRDPKTGNWIPENRLNEIDAAELRQKFLSKKDKTLKG</sequence>
<organism evidence="1 2">
    <name type="scientific">Escallonia herrerae</name>
    <dbReference type="NCBI Taxonomy" id="1293975"/>
    <lineage>
        <taxon>Eukaryota</taxon>
        <taxon>Viridiplantae</taxon>
        <taxon>Streptophyta</taxon>
        <taxon>Embryophyta</taxon>
        <taxon>Tracheophyta</taxon>
        <taxon>Spermatophyta</taxon>
        <taxon>Magnoliopsida</taxon>
        <taxon>eudicotyledons</taxon>
        <taxon>Gunneridae</taxon>
        <taxon>Pentapetalae</taxon>
        <taxon>asterids</taxon>
        <taxon>campanulids</taxon>
        <taxon>Escalloniales</taxon>
        <taxon>Escalloniaceae</taxon>
        <taxon>Escallonia</taxon>
    </lineage>
</organism>
<reference evidence="1" key="1">
    <citation type="submission" date="2022-12" db="EMBL/GenBank/DDBJ databases">
        <title>Draft genome assemblies for two species of Escallonia (Escalloniales).</title>
        <authorList>
            <person name="Chanderbali A."/>
            <person name="Dervinis C."/>
            <person name="Anghel I."/>
            <person name="Soltis D."/>
            <person name="Soltis P."/>
            <person name="Zapata F."/>
        </authorList>
    </citation>
    <scope>NUCLEOTIDE SEQUENCE</scope>
    <source>
        <strain evidence="1">UCBG64.0493</strain>
        <tissue evidence="1">Leaf</tissue>
    </source>
</reference>